<organism evidence="1 2">
    <name type="scientific">Hyalomma asiaticum</name>
    <name type="common">Tick</name>
    <dbReference type="NCBI Taxonomy" id="266040"/>
    <lineage>
        <taxon>Eukaryota</taxon>
        <taxon>Metazoa</taxon>
        <taxon>Ecdysozoa</taxon>
        <taxon>Arthropoda</taxon>
        <taxon>Chelicerata</taxon>
        <taxon>Arachnida</taxon>
        <taxon>Acari</taxon>
        <taxon>Parasitiformes</taxon>
        <taxon>Ixodida</taxon>
        <taxon>Ixodoidea</taxon>
        <taxon>Ixodidae</taxon>
        <taxon>Hyalomminae</taxon>
        <taxon>Hyalomma</taxon>
    </lineage>
</organism>
<gene>
    <name evidence="1" type="ORF">HPB50_005291</name>
</gene>
<proteinExistence type="predicted"/>
<accession>A0ACB7TEQ3</accession>
<sequence>METYNRFRVQDHGAIKHERCSQPTHENQLSTSAVGISEHVEELPSQESSLHVQVLMDRLGKKCMLQKQLKQCVEGHVDLIAYFHELAEKELLRWNAKWREKLHQLKDV</sequence>
<reference evidence="1" key="1">
    <citation type="submission" date="2020-05" db="EMBL/GenBank/DDBJ databases">
        <title>Large-scale comparative analyses of tick genomes elucidate their genetic diversity and vector capacities.</title>
        <authorList>
            <person name="Jia N."/>
            <person name="Wang J."/>
            <person name="Shi W."/>
            <person name="Du L."/>
            <person name="Sun Y."/>
            <person name="Zhan W."/>
            <person name="Jiang J."/>
            <person name="Wang Q."/>
            <person name="Zhang B."/>
            <person name="Ji P."/>
            <person name="Sakyi L.B."/>
            <person name="Cui X."/>
            <person name="Yuan T."/>
            <person name="Jiang B."/>
            <person name="Yang W."/>
            <person name="Lam T.T.-Y."/>
            <person name="Chang Q."/>
            <person name="Ding S."/>
            <person name="Wang X."/>
            <person name="Zhu J."/>
            <person name="Ruan X."/>
            <person name="Zhao L."/>
            <person name="Wei J."/>
            <person name="Que T."/>
            <person name="Du C."/>
            <person name="Cheng J."/>
            <person name="Dai P."/>
            <person name="Han X."/>
            <person name="Huang E."/>
            <person name="Gao Y."/>
            <person name="Liu J."/>
            <person name="Shao H."/>
            <person name="Ye R."/>
            <person name="Li L."/>
            <person name="Wei W."/>
            <person name="Wang X."/>
            <person name="Wang C."/>
            <person name="Yang T."/>
            <person name="Huo Q."/>
            <person name="Li W."/>
            <person name="Guo W."/>
            <person name="Chen H."/>
            <person name="Zhou L."/>
            <person name="Ni X."/>
            <person name="Tian J."/>
            <person name="Zhou Y."/>
            <person name="Sheng Y."/>
            <person name="Liu T."/>
            <person name="Pan Y."/>
            <person name="Xia L."/>
            <person name="Li J."/>
            <person name="Zhao F."/>
            <person name="Cao W."/>
        </authorList>
    </citation>
    <scope>NUCLEOTIDE SEQUENCE</scope>
    <source>
        <strain evidence="1">Hyas-2018</strain>
    </source>
</reference>
<dbReference type="EMBL" id="CM023481">
    <property type="protein sequence ID" value="KAH6944802.1"/>
    <property type="molecule type" value="Genomic_DNA"/>
</dbReference>
<evidence type="ECO:0000313" key="1">
    <source>
        <dbReference type="EMBL" id="KAH6944802.1"/>
    </source>
</evidence>
<name>A0ACB7TEQ3_HYAAI</name>
<keyword evidence="2" id="KW-1185">Reference proteome</keyword>
<protein>
    <submittedName>
        <fullName evidence="1">Uncharacterized protein</fullName>
    </submittedName>
</protein>
<comment type="caution">
    <text evidence="1">The sequence shown here is derived from an EMBL/GenBank/DDBJ whole genome shotgun (WGS) entry which is preliminary data.</text>
</comment>
<dbReference type="Proteomes" id="UP000821845">
    <property type="component" value="Chromosome 1"/>
</dbReference>
<evidence type="ECO:0000313" key="2">
    <source>
        <dbReference type="Proteomes" id="UP000821845"/>
    </source>
</evidence>